<proteinExistence type="predicted"/>
<reference evidence="2" key="1">
    <citation type="journal article" date="2022" name="Mol. Ecol. Resour.">
        <title>The genomes of chicory, endive, great burdock and yacon provide insights into Asteraceae palaeo-polyploidization history and plant inulin production.</title>
        <authorList>
            <person name="Fan W."/>
            <person name="Wang S."/>
            <person name="Wang H."/>
            <person name="Wang A."/>
            <person name="Jiang F."/>
            <person name="Liu H."/>
            <person name="Zhao H."/>
            <person name="Xu D."/>
            <person name="Zhang Y."/>
        </authorList>
    </citation>
    <scope>NUCLEOTIDE SEQUENCE [LARGE SCALE GENOMIC DNA]</scope>
    <source>
        <strain evidence="2">cv. Yunnan</strain>
    </source>
</reference>
<sequence length="120" mass="13494">MAELQNDAVEETMKHVTLTKELLDFYSGPNRSTAKKQGEELEGVAKTLPASAPQSIKRFADRAVLSLQSNPGWGFNRKCQFMDKLVWEVSQSYKCGDYCSKYATFTSKGTRNCFSLFTFG</sequence>
<accession>A0ACB8YLK6</accession>
<dbReference type="Proteomes" id="UP001056120">
    <property type="component" value="Linkage Group LG27"/>
</dbReference>
<organism evidence="1 2">
    <name type="scientific">Smallanthus sonchifolius</name>
    <dbReference type="NCBI Taxonomy" id="185202"/>
    <lineage>
        <taxon>Eukaryota</taxon>
        <taxon>Viridiplantae</taxon>
        <taxon>Streptophyta</taxon>
        <taxon>Embryophyta</taxon>
        <taxon>Tracheophyta</taxon>
        <taxon>Spermatophyta</taxon>
        <taxon>Magnoliopsida</taxon>
        <taxon>eudicotyledons</taxon>
        <taxon>Gunneridae</taxon>
        <taxon>Pentapetalae</taxon>
        <taxon>asterids</taxon>
        <taxon>campanulids</taxon>
        <taxon>Asterales</taxon>
        <taxon>Asteraceae</taxon>
        <taxon>Asteroideae</taxon>
        <taxon>Heliantheae alliance</taxon>
        <taxon>Millerieae</taxon>
        <taxon>Smallanthus</taxon>
    </lineage>
</organism>
<evidence type="ECO:0000313" key="1">
    <source>
        <dbReference type="EMBL" id="KAI3686209.1"/>
    </source>
</evidence>
<evidence type="ECO:0000313" key="2">
    <source>
        <dbReference type="Proteomes" id="UP001056120"/>
    </source>
</evidence>
<gene>
    <name evidence="1" type="ORF">L1987_79882</name>
</gene>
<name>A0ACB8YLK6_9ASTR</name>
<reference evidence="1 2" key="2">
    <citation type="journal article" date="2022" name="Mol. Ecol. Resour.">
        <title>The genomes of chicory, endive, great burdock and yacon provide insights into Asteraceae paleo-polyploidization history and plant inulin production.</title>
        <authorList>
            <person name="Fan W."/>
            <person name="Wang S."/>
            <person name="Wang H."/>
            <person name="Wang A."/>
            <person name="Jiang F."/>
            <person name="Liu H."/>
            <person name="Zhao H."/>
            <person name="Xu D."/>
            <person name="Zhang Y."/>
        </authorList>
    </citation>
    <scope>NUCLEOTIDE SEQUENCE [LARGE SCALE GENOMIC DNA]</scope>
    <source>
        <strain evidence="2">cv. Yunnan</strain>
        <tissue evidence="1">Leaves</tissue>
    </source>
</reference>
<keyword evidence="2" id="KW-1185">Reference proteome</keyword>
<comment type="caution">
    <text evidence="1">The sequence shown here is derived from an EMBL/GenBank/DDBJ whole genome shotgun (WGS) entry which is preliminary data.</text>
</comment>
<dbReference type="EMBL" id="CM042044">
    <property type="protein sequence ID" value="KAI3686209.1"/>
    <property type="molecule type" value="Genomic_DNA"/>
</dbReference>
<protein>
    <submittedName>
        <fullName evidence="1">Uncharacterized protein</fullName>
    </submittedName>
</protein>